<accession>A0ABS1HGA9</accession>
<keyword evidence="1" id="KW-0175">Coiled coil</keyword>
<protein>
    <submittedName>
        <fullName evidence="2">PcfJ domain-containing protein</fullName>
    </submittedName>
</protein>
<proteinExistence type="predicted"/>
<evidence type="ECO:0000313" key="2">
    <source>
        <dbReference type="EMBL" id="MBK3516687.1"/>
    </source>
</evidence>
<comment type="caution">
    <text evidence="2">The sequence shown here is derived from an EMBL/GenBank/DDBJ whole genome shotgun (WGS) entry which is preliminary data.</text>
</comment>
<evidence type="ECO:0000313" key="3">
    <source>
        <dbReference type="Proteomes" id="UP000605676"/>
    </source>
</evidence>
<dbReference type="RefSeq" id="WP_200463918.1">
    <property type="nucleotide sequence ID" value="NZ_JAENRR010000008.1"/>
</dbReference>
<organism evidence="2 3">
    <name type="scientific">Carboxylicivirga marina</name>
    <dbReference type="NCBI Taxonomy" id="2800988"/>
    <lineage>
        <taxon>Bacteria</taxon>
        <taxon>Pseudomonadati</taxon>
        <taxon>Bacteroidota</taxon>
        <taxon>Bacteroidia</taxon>
        <taxon>Marinilabiliales</taxon>
        <taxon>Marinilabiliaceae</taxon>
        <taxon>Carboxylicivirga</taxon>
    </lineage>
</organism>
<reference evidence="2 3" key="1">
    <citation type="submission" date="2021-01" db="EMBL/GenBank/DDBJ databases">
        <title>Carboxyliciviraga sp.nov., isolated from coastal sediments.</title>
        <authorList>
            <person name="Lu D."/>
            <person name="Zhang T."/>
        </authorList>
    </citation>
    <scope>NUCLEOTIDE SEQUENCE [LARGE SCALE GENOMIC DNA]</scope>
    <source>
        <strain evidence="2 3">N1Y132</strain>
    </source>
</reference>
<dbReference type="EMBL" id="JAENRR010000008">
    <property type="protein sequence ID" value="MBK3516687.1"/>
    <property type="molecule type" value="Genomic_DNA"/>
</dbReference>
<feature type="coiled-coil region" evidence="1">
    <location>
        <begin position="289"/>
        <end position="326"/>
    </location>
</feature>
<name>A0ABS1HGA9_9BACT</name>
<sequence length="434" mass="51571">MKPKNKFQRKICELSKQLPPISEKQKYWAFKSFYEDYVVISRNRCFCLDCGHKWEEKPILSVKLCGVTCPACGQKLKFKERVNWREQTYFAIVTTKGDFQVIRMFLFSQFFKMKKASDFSISEVMQHWMDDKGNIESLMQRANSMSGVAIDQWTGGDLEPRTDTYTHRLRQEIGAWKVCPGRRVLPILRRNGFRGHFYGFSPQWLFTELLTSNRAETLLKTNQISILAHINSRGRDVGYYWKSINICNRNNYIVKDASMWFDYLDLLTYFGKDVRNPKFICPPNLRREHDILMNKKNRILEERRRVEDEKQKYREYLKNLKHQEEYKKEKAPFFSIKFKDNELSIMPLKSIDEFKREADVLHHCVFTNEYFTKKESLIMSAQIKGEPVETIEVSLKEFKVVQSRGKHNRASEHHDRILSLVRNNMEQIANVMAV</sequence>
<dbReference type="Proteomes" id="UP000605676">
    <property type="component" value="Unassembled WGS sequence"/>
</dbReference>
<evidence type="ECO:0000256" key="1">
    <source>
        <dbReference type="SAM" id="Coils"/>
    </source>
</evidence>
<keyword evidence="3" id="KW-1185">Reference proteome</keyword>
<dbReference type="Pfam" id="PF14284">
    <property type="entry name" value="PcfJ"/>
    <property type="match status" value="1"/>
</dbReference>
<dbReference type="InterPro" id="IPR025586">
    <property type="entry name" value="PcfJ"/>
</dbReference>
<gene>
    <name evidence="2" type="ORF">JIV24_04980</name>
</gene>